<evidence type="ECO:0000313" key="3">
    <source>
        <dbReference type="EMBL" id="SPO06112.1"/>
    </source>
</evidence>
<evidence type="ECO:0000313" key="4">
    <source>
        <dbReference type="Proteomes" id="UP001187682"/>
    </source>
</evidence>
<dbReference type="PROSITE" id="PS51048">
    <property type="entry name" value="SGS"/>
    <property type="match status" value="1"/>
</dbReference>
<proteinExistence type="predicted"/>
<dbReference type="Pfam" id="PF05002">
    <property type="entry name" value="SGS"/>
    <property type="match status" value="1"/>
</dbReference>
<dbReference type="GO" id="GO:0051087">
    <property type="term" value="F:protein-folding chaperone binding"/>
    <property type="evidence" value="ECO:0007669"/>
    <property type="project" value="InterPro"/>
</dbReference>
<dbReference type="SUPFAM" id="SSF48452">
    <property type="entry name" value="TPR-like"/>
    <property type="match status" value="1"/>
</dbReference>
<gene>
    <name evidence="3" type="ORF">DNG_08801</name>
</gene>
<feature type="compositionally biased region" description="Polar residues" evidence="1">
    <location>
        <begin position="427"/>
        <end position="439"/>
    </location>
</feature>
<dbReference type="AlphaFoldDB" id="A0AAE8N4U3"/>
<dbReference type="InterPro" id="IPR011990">
    <property type="entry name" value="TPR-like_helical_dom_sf"/>
</dbReference>
<name>A0AAE8N4U3_9PEZI</name>
<feature type="compositionally biased region" description="Basic and acidic residues" evidence="1">
    <location>
        <begin position="443"/>
        <end position="461"/>
    </location>
</feature>
<dbReference type="Proteomes" id="UP001187682">
    <property type="component" value="Unassembled WGS sequence"/>
</dbReference>
<evidence type="ECO:0000256" key="1">
    <source>
        <dbReference type="SAM" id="MobiDB-lite"/>
    </source>
</evidence>
<feature type="domain" description="SGS" evidence="2">
    <location>
        <begin position="375"/>
        <end position="461"/>
    </location>
</feature>
<dbReference type="Gene3D" id="2.60.40.790">
    <property type="match status" value="1"/>
</dbReference>
<feature type="region of interest" description="Disordered" evidence="1">
    <location>
        <begin position="313"/>
        <end position="403"/>
    </location>
</feature>
<protein>
    <submittedName>
        <fullName evidence="3">Related to SGT1 protein</fullName>
    </submittedName>
</protein>
<organism evidence="3 4">
    <name type="scientific">Cephalotrichum gorgonifer</name>
    <dbReference type="NCBI Taxonomy" id="2041049"/>
    <lineage>
        <taxon>Eukaryota</taxon>
        <taxon>Fungi</taxon>
        <taxon>Dikarya</taxon>
        <taxon>Ascomycota</taxon>
        <taxon>Pezizomycotina</taxon>
        <taxon>Sordariomycetes</taxon>
        <taxon>Hypocreomycetidae</taxon>
        <taxon>Microascales</taxon>
        <taxon>Microascaceae</taxon>
        <taxon>Cephalotrichum</taxon>
    </lineage>
</organism>
<dbReference type="EMBL" id="ONZQ02000014">
    <property type="protein sequence ID" value="SPO06112.1"/>
    <property type="molecule type" value="Genomic_DNA"/>
</dbReference>
<dbReference type="Gene3D" id="1.25.40.10">
    <property type="entry name" value="Tetratricopeptide repeat domain"/>
    <property type="match status" value="1"/>
</dbReference>
<keyword evidence="4" id="KW-1185">Reference proteome</keyword>
<dbReference type="InterPro" id="IPR044563">
    <property type="entry name" value="Sgt1-like"/>
</dbReference>
<dbReference type="InterPro" id="IPR007699">
    <property type="entry name" value="SGS_dom"/>
</dbReference>
<evidence type="ECO:0000259" key="2">
    <source>
        <dbReference type="PROSITE" id="PS51048"/>
    </source>
</evidence>
<feature type="region of interest" description="Disordered" evidence="1">
    <location>
        <begin position="427"/>
        <end position="461"/>
    </location>
</feature>
<feature type="compositionally biased region" description="Acidic residues" evidence="1">
    <location>
        <begin position="391"/>
        <end position="401"/>
    </location>
</feature>
<sequence>MSAATTGQQGLAALDKRDWATAISKLTKAIESSPSPKWLIARSKALVGTSQFPEAFADAELAYHLALDRGNRDLMMEAQYRRAVVLFRLKKYADADVCLAWVMAACLGGRLADAEKLALDGVVDAEGRYNVSKEEVQALLSEKLEGAEGQSTDPAAKLSNLKDSANSKFRRMAGTLRLSVLHGMHASPEDDPGRRLTISIVPPKVDRAAKLRDAKSSAPATAAATTAAPKPLRIDAYESDKVQTVSLFTKNTDAQEFKLEWLGESSLSVGPFPDEPTGTVTLELGGAADAVGTTFSVRPTKVELRIAKAAPGKWNTPKLHYPNAAPQTQSGKAVAPPPPASDEKKAPSLPKGKAPESAPILPKAQTTTVRDVPPSYPTSSRTGPKNWEAIVGDDDDDDADAGDPNAWFKKLYAGGTDEQRRAMMKSFTESNGTALSTDWSDVGGRKVETKPPDGVEAREWE</sequence>
<dbReference type="InterPro" id="IPR008978">
    <property type="entry name" value="HSP20-like_chaperone"/>
</dbReference>
<accession>A0AAE8N4U3</accession>
<dbReference type="SUPFAM" id="SSF49764">
    <property type="entry name" value="HSP20-like chaperones"/>
    <property type="match status" value="1"/>
</dbReference>
<dbReference type="PANTHER" id="PTHR45862">
    <property type="entry name" value="PROTEIN SGT1 HOMOLOG"/>
    <property type="match status" value="1"/>
</dbReference>
<reference evidence="3" key="1">
    <citation type="submission" date="2018-03" db="EMBL/GenBank/DDBJ databases">
        <authorList>
            <person name="Guldener U."/>
        </authorList>
    </citation>
    <scope>NUCLEOTIDE SEQUENCE</scope>
</reference>
<comment type="caution">
    <text evidence="3">The sequence shown here is derived from an EMBL/GenBank/DDBJ whole genome shotgun (WGS) entry which is preliminary data.</text>
</comment>